<dbReference type="InterPro" id="IPR022764">
    <property type="entry name" value="Peptidase_S54_rhomboid_dom"/>
</dbReference>
<evidence type="ECO:0000256" key="4">
    <source>
        <dbReference type="ARBA" id="ARBA00023136"/>
    </source>
</evidence>
<evidence type="ECO:0000256" key="1">
    <source>
        <dbReference type="ARBA" id="ARBA00004141"/>
    </source>
</evidence>
<keyword evidence="3 5" id="KW-1133">Transmembrane helix</keyword>
<evidence type="ECO:0000256" key="3">
    <source>
        <dbReference type="ARBA" id="ARBA00022989"/>
    </source>
</evidence>
<feature type="transmembrane region" description="Helical" evidence="5">
    <location>
        <begin position="76"/>
        <end position="96"/>
    </location>
</feature>
<keyword evidence="7" id="KW-0645">Protease</keyword>
<gene>
    <name evidence="7" type="ORF">SAMN04488082_104221</name>
</gene>
<dbReference type="AlphaFoldDB" id="A0A1I3SN15"/>
<evidence type="ECO:0000313" key="8">
    <source>
        <dbReference type="Proteomes" id="UP000198635"/>
    </source>
</evidence>
<evidence type="ECO:0000256" key="2">
    <source>
        <dbReference type="ARBA" id="ARBA00022692"/>
    </source>
</evidence>
<feature type="transmembrane region" description="Helical" evidence="5">
    <location>
        <begin position="132"/>
        <end position="151"/>
    </location>
</feature>
<comment type="subcellular location">
    <subcellularLocation>
        <location evidence="1">Membrane</location>
        <topology evidence="1">Multi-pass membrane protein</topology>
    </subcellularLocation>
</comment>
<keyword evidence="8" id="KW-1185">Reference proteome</keyword>
<keyword evidence="4 5" id="KW-0472">Membrane</keyword>
<feature type="transmembrane region" description="Helical" evidence="5">
    <location>
        <begin position="108"/>
        <end position="126"/>
    </location>
</feature>
<sequence length="237" mass="26933">MFPLRDNIPSRHRSYMMWTLLALNIAFFLAGLGLSNAQEFRLFHLFGVVPARYFDPHWAMFQGYPEGLLLPLATHMFLHSGWLHLIANMWTLWIFGDNVEDVMGPFKFLFFYLLCGLGALAVHMLTNSSSTMPVVGASGAIAGVMGAYFFLYPHAKVVTFLPILIIPFIFELPAVFYLGAWFMTQVLSGMLAPAGGGGVAWWAHIGGFVVGMLLLRFFRDDSRCYYCYRSETWKEWK</sequence>
<dbReference type="PANTHER" id="PTHR43731">
    <property type="entry name" value="RHOMBOID PROTEASE"/>
    <property type="match status" value="1"/>
</dbReference>
<organism evidence="7 8">
    <name type="scientific">Desulfomicrobium apsheronum</name>
    <dbReference type="NCBI Taxonomy" id="52560"/>
    <lineage>
        <taxon>Bacteria</taxon>
        <taxon>Pseudomonadati</taxon>
        <taxon>Thermodesulfobacteriota</taxon>
        <taxon>Desulfovibrionia</taxon>
        <taxon>Desulfovibrionales</taxon>
        <taxon>Desulfomicrobiaceae</taxon>
        <taxon>Desulfomicrobium</taxon>
    </lineage>
</organism>
<dbReference type="Pfam" id="PF01694">
    <property type="entry name" value="Rhomboid"/>
    <property type="match status" value="1"/>
</dbReference>
<proteinExistence type="predicted"/>
<feature type="domain" description="Peptidase S54 rhomboid" evidence="6">
    <location>
        <begin position="71"/>
        <end position="216"/>
    </location>
</feature>
<evidence type="ECO:0000259" key="6">
    <source>
        <dbReference type="Pfam" id="PF01694"/>
    </source>
</evidence>
<dbReference type="EMBL" id="FORX01000004">
    <property type="protein sequence ID" value="SFJ60075.1"/>
    <property type="molecule type" value="Genomic_DNA"/>
</dbReference>
<name>A0A1I3SN15_9BACT</name>
<dbReference type="InterPro" id="IPR035952">
    <property type="entry name" value="Rhomboid-like_sf"/>
</dbReference>
<feature type="transmembrane region" description="Helical" evidence="5">
    <location>
        <begin position="199"/>
        <end position="218"/>
    </location>
</feature>
<evidence type="ECO:0000256" key="5">
    <source>
        <dbReference type="SAM" id="Phobius"/>
    </source>
</evidence>
<dbReference type="FunFam" id="1.20.1540.10:FF:000027">
    <property type="entry name" value="Rhomboid family intramembrane serine protease"/>
    <property type="match status" value="1"/>
</dbReference>
<dbReference type="InterPro" id="IPR050925">
    <property type="entry name" value="Rhomboid_protease_S54"/>
</dbReference>
<dbReference type="GO" id="GO:0006508">
    <property type="term" value="P:proteolysis"/>
    <property type="evidence" value="ECO:0007669"/>
    <property type="project" value="UniProtKB-KW"/>
</dbReference>
<feature type="transmembrane region" description="Helical" evidence="5">
    <location>
        <begin position="158"/>
        <end position="179"/>
    </location>
</feature>
<keyword evidence="7" id="KW-0378">Hydrolase</keyword>
<dbReference type="PANTHER" id="PTHR43731:SF26">
    <property type="entry name" value="RHOMBOID-LIKE PROTEIN 10, CHLOROPLASTIC"/>
    <property type="match status" value="1"/>
</dbReference>
<evidence type="ECO:0000313" key="7">
    <source>
        <dbReference type="EMBL" id="SFJ60075.1"/>
    </source>
</evidence>
<dbReference type="SUPFAM" id="SSF144091">
    <property type="entry name" value="Rhomboid-like"/>
    <property type="match status" value="1"/>
</dbReference>
<keyword evidence="2 5" id="KW-0812">Transmembrane</keyword>
<dbReference type="RefSeq" id="WP_092373333.1">
    <property type="nucleotide sequence ID" value="NZ_FORX01000004.1"/>
</dbReference>
<dbReference type="Proteomes" id="UP000198635">
    <property type="component" value="Unassembled WGS sequence"/>
</dbReference>
<protein>
    <submittedName>
        <fullName evidence="7">Membrane associated serine protease, rhomboid family</fullName>
    </submittedName>
</protein>
<dbReference type="Gene3D" id="1.20.1540.10">
    <property type="entry name" value="Rhomboid-like"/>
    <property type="match status" value="1"/>
</dbReference>
<dbReference type="STRING" id="52560.SAMN04488082_104221"/>
<reference evidence="8" key="1">
    <citation type="submission" date="2016-10" db="EMBL/GenBank/DDBJ databases">
        <authorList>
            <person name="Varghese N."/>
            <person name="Submissions S."/>
        </authorList>
    </citation>
    <scope>NUCLEOTIDE SEQUENCE [LARGE SCALE GENOMIC DNA]</scope>
    <source>
        <strain evidence="8">DSM 5918</strain>
    </source>
</reference>
<accession>A0A1I3SN15</accession>
<dbReference type="GO" id="GO:0016020">
    <property type="term" value="C:membrane"/>
    <property type="evidence" value="ECO:0007669"/>
    <property type="project" value="UniProtKB-SubCell"/>
</dbReference>
<dbReference type="OrthoDB" id="9813074at2"/>
<dbReference type="GO" id="GO:0004252">
    <property type="term" value="F:serine-type endopeptidase activity"/>
    <property type="evidence" value="ECO:0007669"/>
    <property type="project" value="InterPro"/>
</dbReference>